<proteinExistence type="predicted"/>
<gene>
    <name evidence="2" type="ORF">WFZ85_00220</name>
</gene>
<feature type="transmembrane region" description="Helical" evidence="1">
    <location>
        <begin position="6"/>
        <end position="25"/>
    </location>
</feature>
<evidence type="ECO:0000256" key="1">
    <source>
        <dbReference type="SAM" id="Phobius"/>
    </source>
</evidence>
<dbReference type="RefSeq" id="WP_342694274.1">
    <property type="nucleotide sequence ID" value="NZ_JBCGDO010000001.1"/>
</dbReference>
<name>A0ABU9MZW4_9FLAO</name>
<comment type="caution">
    <text evidence="2">The sequence shown here is derived from an EMBL/GenBank/DDBJ whole genome shotgun (WGS) entry which is preliminary data.</text>
</comment>
<reference evidence="2 3" key="1">
    <citation type="submission" date="2024-03" db="EMBL/GenBank/DDBJ databases">
        <title>Two novel species of the genus Flavobacterium exhibiting potentially degradation of complex polysaccharides.</title>
        <authorList>
            <person name="Lian X."/>
        </authorList>
    </citation>
    <scope>NUCLEOTIDE SEQUENCE [LARGE SCALE GENOMIC DNA]</scope>
    <source>
        <strain evidence="3">j3</strain>
    </source>
</reference>
<accession>A0ABU9MZW4</accession>
<dbReference type="Proteomes" id="UP001460072">
    <property type="component" value="Unassembled WGS sequence"/>
</dbReference>
<keyword evidence="1" id="KW-0812">Transmembrane</keyword>
<dbReference type="InterPro" id="IPR008620">
    <property type="entry name" value="FixH"/>
</dbReference>
<keyword evidence="3" id="KW-1185">Reference proteome</keyword>
<sequence length="149" mass="17209">MKINWGTGIVIAFALFMSFILYFVFKVQSDSKYDNELVTEEYYKKEIKVESDMQNTKNANNLKVQVAIKNTEKGIQITFPNDLDFKKIKGTVSLYRPSNQKLDFDTPISLSGPDLLIPKNNLVGGLWDIAVEWNYEGKTYLNKESIYFQ</sequence>
<keyword evidence="1" id="KW-0472">Membrane</keyword>
<dbReference type="EMBL" id="JBCGDO010000001">
    <property type="protein sequence ID" value="MEM0541029.1"/>
    <property type="molecule type" value="Genomic_DNA"/>
</dbReference>
<organism evidence="2 3">
    <name type="scientific">Flavobacterium aureirubrum</name>
    <dbReference type="NCBI Taxonomy" id="3133147"/>
    <lineage>
        <taxon>Bacteria</taxon>
        <taxon>Pseudomonadati</taxon>
        <taxon>Bacteroidota</taxon>
        <taxon>Flavobacteriia</taxon>
        <taxon>Flavobacteriales</taxon>
        <taxon>Flavobacteriaceae</taxon>
        <taxon>Flavobacterium</taxon>
    </lineage>
</organism>
<evidence type="ECO:0000313" key="3">
    <source>
        <dbReference type="Proteomes" id="UP001460072"/>
    </source>
</evidence>
<protein>
    <submittedName>
        <fullName evidence="2">FixH family protein</fullName>
    </submittedName>
</protein>
<keyword evidence="1" id="KW-1133">Transmembrane helix</keyword>
<dbReference type="Pfam" id="PF05751">
    <property type="entry name" value="FixH"/>
    <property type="match status" value="1"/>
</dbReference>
<evidence type="ECO:0000313" key="2">
    <source>
        <dbReference type="EMBL" id="MEM0541029.1"/>
    </source>
</evidence>